<dbReference type="eggNOG" id="COG0849">
    <property type="taxonomic scope" value="Bacteria"/>
</dbReference>
<feature type="domain" description="SHS2" evidence="10">
    <location>
        <begin position="46"/>
        <end position="244"/>
    </location>
</feature>
<dbReference type="Gene3D" id="3.30.420.40">
    <property type="match status" value="2"/>
</dbReference>
<evidence type="ECO:0000256" key="7">
    <source>
        <dbReference type="ARBA" id="ARBA00033103"/>
    </source>
</evidence>
<dbReference type="PANTHER" id="PTHR32432">
    <property type="entry name" value="CELL DIVISION PROTEIN FTSA-RELATED"/>
    <property type="match status" value="1"/>
</dbReference>
<dbReference type="RefSeq" id="WP_081926779.1">
    <property type="nucleotide sequence ID" value="NZ_JQKC01000006.1"/>
</dbReference>
<dbReference type="CDD" id="cd24004">
    <property type="entry name" value="ASKHA_NBD_PilM-like"/>
    <property type="match status" value="1"/>
</dbReference>
<proteinExistence type="inferred from homology"/>
<evidence type="ECO:0000256" key="4">
    <source>
        <dbReference type="ARBA" id="ARBA00023016"/>
    </source>
</evidence>
<dbReference type="InterPro" id="IPR003494">
    <property type="entry name" value="SHS2_FtsA"/>
</dbReference>
<dbReference type="Pfam" id="PF14450">
    <property type="entry name" value="FtsA"/>
    <property type="match status" value="1"/>
</dbReference>
<feature type="region of interest" description="Disordered" evidence="9">
    <location>
        <begin position="1"/>
        <end position="26"/>
    </location>
</feature>
<keyword evidence="8" id="KW-0694">RNA-binding</keyword>
<dbReference type="InterPro" id="IPR043129">
    <property type="entry name" value="ATPase_NBD"/>
</dbReference>
<evidence type="ECO:0000256" key="5">
    <source>
        <dbReference type="ARBA" id="ARBA00030019"/>
    </source>
</evidence>
<dbReference type="GO" id="GO:0003723">
    <property type="term" value="F:RNA binding"/>
    <property type="evidence" value="ECO:0007669"/>
    <property type="project" value="UniProtKB-KW"/>
</dbReference>
<evidence type="ECO:0000256" key="6">
    <source>
        <dbReference type="ARBA" id="ARBA00030945"/>
    </source>
</evidence>
<keyword evidence="12" id="KW-1185">Reference proteome</keyword>
<dbReference type="PATRIC" id="fig|398512.5.peg.1853"/>
<keyword evidence="4" id="KW-0346">Stress response</keyword>
<keyword evidence="11" id="KW-0132">Cell division</keyword>
<sequence>MSTETNKAVKKIKNKSTGDQDSSSICSDSKVKSLESLTGVEKEDMIFSMDIGTRTIVGIVGYMEKDKFKVAAAEVVEHKSRAMLNGQIHDIEKVAEVAGEVKDKLEKKIGMKLEKVAIAAAGRVLKTCEVKVEREIDPGVSIDRELINGLEMEGIQKAQAILDENEAPTGQTKFYCVGYSVVNYYLNGYVISNLTDHKGKTIAAHILATFLPHVVVDSLYTVMNKVGLEVINLTLEPIAAINVTIPSELRLLNLALVDIGAGTSDIALTRDGSVVAYAMVPVAGDELTERIAREYLLDFNTAEEIKTSLSKNSSDSISFKDIMGKKHVINAAKVLEDIKPSIQNLAMVVSEKILELNQKATNAVFLIGGGSQIPGLTEMIAEILKIPHDRVALRNRDNINNIKFSGKKLSGPEAITPIGIAVTALNHRGHDFLSVTLNGKKIRLFNSKKLTVLDSLVLIGFDSNSLIGRSGKSIRFTLNGEEKFIKGEHGQAARIFVNGEAASLDTVLKPGDQIIVEPSIHGRNAEAKLSDYTEIKPKRSIKFNGDLIYTGTHIFVNGNEVEEYLNMSDGDSILVRDITSVNDLLELYGFDMEKSRVIVNGNKPDVSYTLLEGDVVEVGLGADDKPDFDGFAINDPIINTGEKTNNESFYVTVNGKNTILKGNKPQYIFIDVFNHIDFDLSSGKGNAVFKLNGEKAAFTDEIKPGDVIEISWEPS</sequence>
<dbReference type="SMART" id="SM00842">
    <property type="entry name" value="FtsA"/>
    <property type="match status" value="1"/>
</dbReference>
<dbReference type="AlphaFoldDB" id="A0A0L6JM95"/>
<accession>A0A0L6JM95</accession>
<dbReference type="OrthoDB" id="9768127at2"/>
<dbReference type="EMBL" id="LGTC01000001">
    <property type="protein sequence ID" value="KNY26517.1"/>
    <property type="molecule type" value="Genomic_DNA"/>
</dbReference>
<dbReference type="InterPro" id="IPR050696">
    <property type="entry name" value="FtsA/MreB"/>
</dbReference>
<evidence type="ECO:0000256" key="9">
    <source>
        <dbReference type="SAM" id="MobiDB-lite"/>
    </source>
</evidence>
<comment type="similarity">
    <text evidence="1">Belongs to the heat shock protein 70 family.</text>
</comment>
<dbReference type="PANTHER" id="PTHR32432:SF3">
    <property type="entry name" value="ETHANOLAMINE UTILIZATION PROTEIN EUTJ"/>
    <property type="match status" value="1"/>
</dbReference>
<evidence type="ECO:0000256" key="2">
    <source>
        <dbReference type="ARBA" id="ARBA00014415"/>
    </source>
</evidence>
<name>A0A0L6JM95_9FIRM</name>
<evidence type="ECO:0000256" key="3">
    <source>
        <dbReference type="ARBA" id="ARBA00017249"/>
    </source>
</evidence>
<evidence type="ECO:0000313" key="12">
    <source>
        <dbReference type="Proteomes" id="UP000036923"/>
    </source>
</evidence>
<dbReference type="GO" id="GO:0051301">
    <property type="term" value="P:cell division"/>
    <property type="evidence" value="ECO:0007669"/>
    <property type="project" value="UniProtKB-KW"/>
</dbReference>
<dbReference type="PROSITE" id="PS50889">
    <property type="entry name" value="S4"/>
    <property type="match status" value="1"/>
</dbReference>
<evidence type="ECO:0000313" key="11">
    <source>
        <dbReference type="EMBL" id="KNY26517.1"/>
    </source>
</evidence>
<dbReference type="STRING" id="398512.Bccel_1782"/>
<organism evidence="11 12">
    <name type="scientific">Pseudobacteroides cellulosolvens ATCC 35603 = DSM 2933</name>
    <dbReference type="NCBI Taxonomy" id="398512"/>
    <lineage>
        <taxon>Bacteria</taxon>
        <taxon>Bacillati</taxon>
        <taxon>Bacillota</taxon>
        <taxon>Clostridia</taxon>
        <taxon>Eubacteriales</taxon>
        <taxon>Oscillospiraceae</taxon>
        <taxon>Pseudobacteroides</taxon>
    </lineage>
</organism>
<evidence type="ECO:0000256" key="8">
    <source>
        <dbReference type="PROSITE-ProRule" id="PRU00182"/>
    </source>
</evidence>
<reference evidence="12" key="1">
    <citation type="submission" date="2015-07" db="EMBL/GenBank/DDBJ databases">
        <title>Near-Complete Genome Sequence of the Cellulolytic Bacterium Bacteroides (Pseudobacteroides) cellulosolvens ATCC 35603.</title>
        <authorList>
            <person name="Dassa B."/>
            <person name="Utturkar S.M."/>
            <person name="Klingeman D.M."/>
            <person name="Hurt R.A."/>
            <person name="Keller M."/>
            <person name="Xu J."/>
            <person name="Reddy Y.H.K."/>
            <person name="Borovok I."/>
            <person name="Grinberg I.R."/>
            <person name="Lamed R."/>
            <person name="Zhivin O."/>
            <person name="Bayer E.A."/>
            <person name="Brown S.D."/>
        </authorList>
    </citation>
    <scope>NUCLEOTIDE SEQUENCE [LARGE SCALE GENOMIC DNA]</scope>
    <source>
        <strain evidence="12">DSM 2933</strain>
    </source>
</reference>
<comment type="caution">
    <text evidence="11">The sequence shown here is derived from an EMBL/GenBank/DDBJ whole genome shotgun (WGS) entry which is preliminary data.</text>
</comment>
<dbReference type="PROSITE" id="PS01036">
    <property type="entry name" value="HSP70_3"/>
    <property type="match status" value="1"/>
</dbReference>
<dbReference type="InterPro" id="IPR018181">
    <property type="entry name" value="Heat_shock_70_CS"/>
</dbReference>
<evidence type="ECO:0000259" key="10">
    <source>
        <dbReference type="SMART" id="SM00842"/>
    </source>
</evidence>
<keyword evidence="11" id="KW-0131">Cell cycle</keyword>
<protein>
    <recommendedName>
        <fullName evidence="2">Chaperone protein DnaK</fullName>
    </recommendedName>
    <alternativeName>
        <fullName evidence="3">Chaperone protein dnaK</fullName>
    </alternativeName>
    <alternativeName>
        <fullName evidence="7">HSP70</fullName>
    </alternativeName>
    <alternativeName>
        <fullName evidence="6">Heat shock 70 kDa protein</fullName>
    </alternativeName>
    <alternativeName>
        <fullName evidence="5">Heat shock protein 70</fullName>
    </alternativeName>
</protein>
<dbReference type="SUPFAM" id="SSF53067">
    <property type="entry name" value="Actin-like ATPase domain"/>
    <property type="match status" value="2"/>
</dbReference>
<dbReference type="Proteomes" id="UP000036923">
    <property type="component" value="Unassembled WGS sequence"/>
</dbReference>
<gene>
    <name evidence="11" type="ORF">Bccel_1782</name>
</gene>
<evidence type="ECO:0000256" key="1">
    <source>
        <dbReference type="ARBA" id="ARBA00007381"/>
    </source>
</evidence>